<evidence type="ECO:0000313" key="2">
    <source>
        <dbReference type="Proteomes" id="UP000178796"/>
    </source>
</evidence>
<dbReference type="AlphaFoldDB" id="A0A1G2CDS1"/>
<sequence>MIIFSVQREVPMATVRGIVLEKVMHESEGEEVLRLTRDVTVHVERGDGLREIVMTFQSALGQVLPFIANGKQNRAKRAFATIVIEPISGEVMYEVAQTLKSRITIGGFREWHQYELAVDASMPARITVVILTPFPNYPVWSVHKSGPSVAIFDGGSDLGV</sequence>
<organism evidence="1 2">
    <name type="scientific">Candidatus Liptonbacteria bacterium RIFCSPHIGHO2_12_FULL_60_13</name>
    <dbReference type="NCBI Taxonomy" id="1798648"/>
    <lineage>
        <taxon>Bacteria</taxon>
        <taxon>Candidatus Liptoniibacteriota</taxon>
    </lineage>
</organism>
<evidence type="ECO:0000313" key="1">
    <source>
        <dbReference type="EMBL" id="OGY98577.1"/>
    </source>
</evidence>
<comment type="caution">
    <text evidence="1">The sequence shown here is derived from an EMBL/GenBank/DDBJ whole genome shotgun (WGS) entry which is preliminary data.</text>
</comment>
<dbReference type="Proteomes" id="UP000178796">
    <property type="component" value="Unassembled WGS sequence"/>
</dbReference>
<name>A0A1G2CDS1_9BACT</name>
<reference evidence="1 2" key="1">
    <citation type="journal article" date="2016" name="Nat. Commun.">
        <title>Thousands of microbial genomes shed light on interconnected biogeochemical processes in an aquifer system.</title>
        <authorList>
            <person name="Anantharaman K."/>
            <person name="Brown C.T."/>
            <person name="Hug L.A."/>
            <person name="Sharon I."/>
            <person name="Castelle C.J."/>
            <person name="Probst A.J."/>
            <person name="Thomas B.C."/>
            <person name="Singh A."/>
            <person name="Wilkins M.J."/>
            <person name="Karaoz U."/>
            <person name="Brodie E.L."/>
            <person name="Williams K.H."/>
            <person name="Hubbard S.S."/>
            <person name="Banfield J.F."/>
        </authorList>
    </citation>
    <scope>NUCLEOTIDE SEQUENCE [LARGE SCALE GENOMIC DNA]</scope>
</reference>
<protein>
    <submittedName>
        <fullName evidence="1">Uncharacterized protein</fullName>
    </submittedName>
</protein>
<proteinExistence type="predicted"/>
<gene>
    <name evidence="1" type="ORF">A3E09_01695</name>
</gene>
<accession>A0A1G2CDS1</accession>
<dbReference type="EMBL" id="MHKY01000031">
    <property type="protein sequence ID" value="OGY98577.1"/>
    <property type="molecule type" value="Genomic_DNA"/>
</dbReference>